<comment type="caution">
    <text evidence="4">The sequence shown here is derived from an EMBL/GenBank/DDBJ whole genome shotgun (WGS) entry which is preliminary data.</text>
</comment>
<sequence>MAPTPYTFSNVTEEKDLVKKMKEGIFDSDYMQLLKRDPIPNANLAWMNVFEVVSVEKLSDTTARAAFRFPVQHEYLNPAQGLHGGLSAGMFDTMTTWTLDPIRKPGFWSLFGTTRSLNLTYLRPAAEGEMLRMECEVVHAGKRLCLIKAVLMRERDRAIISTCEHQKYNNDPDMAKA</sequence>
<keyword evidence="2" id="KW-0378">Hydrolase</keyword>
<accession>A0AAJ0GDC9</accession>
<comment type="similarity">
    <text evidence="1">Belongs to the thioesterase PaaI family.</text>
</comment>
<dbReference type="NCBIfam" id="TIGR00369">
    <property type="entry name" value="unchar_dom_1"/>
    <property type="match status" value="1"/>
</dbReference>
<dbReference type="InterPro" id="IPR029069">
    <property type="entry name" value="HotDog_dom_sf"/>
</dbReference>
<evidence type="ECO:0000313" key="4">
    <source>
        <dbReference type="EMBL" id="KAK3052077.1"/>
    </source>
</evidence>
<dbReference type="SUPFAM" id="SSF54637">
    <property type="entry name" value="Thioesterase/thiol ester dehydrase-isomerase"/>
    <property type="match status" value="1"/>
</dbReference>
<dbReference type="AlphaFoldDB" id="A0AAJ0GDC9"/>
<feature type="domain" description="Thioesterase" evidence="3">
    <location>
        <begin position="82"/>
        <end position="157"/>
    </location>
</feature>
<dbReference type="Proteomes" id="UP001271007">
    <property type="component" value="Unassembled WGS sequence"/>
</dbReference>
<evidence type="ECO:0000256" key="2">
    <source>
        <dbReference type="ARBA" id="ARBA00022801"/>
    </source>
</evidence>
<dbReference type="PANTHER" id="PTHR21660">
    <property type="entry name" value="THIOESTERASE SUPERFAMILY MEMBER-RELATED"/>
    <property type="match status" value="1"/>
</dbReference>
<dbReference type="CDD" id="cd03443">
    <property type="entry name" value="PaaI_thioesterase"/>
    <property type="match status" value="1"/>
</dbReference>
<proteinExistence type="inferred from homology"/>
<dbReference type="InterPro" id="IPR039298">
    <property type="entry name" value="ACOT13"/>
</dbReference>
<dbReference type="PANTHER" id="PTHR21660:SF1">
    <property type="entry name" value="ACYL-COENZYME A THIOESTERASE 13"/>
    <property type="match status" value="1"/>
</dbReference>
<dbReference type="GO" id="GO:0047617">
    <property type="term" value="F:fatty acyl-CoA hydrolase activity"/>
    <property type="evidence" value="ECO:0007669"/>
    <property type="project" value="InterPro"/>
</dbReference>
<keyword evidence="5" id="KW-1185">Reference proteome</keyword>
<organism evidence="4 5">
    <name type="scientific">Extremus antarcticus</name>
    <dbReference type="NCBI Taxonomy" id="702011"/>
    <lineage>
        <taxon>Eukaryota</taxon>
        <taxon>Fungi</taxon>
        <taxon>Dikarya</taxon>
        <taxon>Ascomycota</taxon>
        <taxon>Pezizomycotina</taxon>
        <taxon>Dothideomycetes</taxon>
        <taxon>Dothideomycetidae</taxon>
        <taxon>Mycosphaerellales</taxon>
        <taxon>Extremaceae</taxon>
        <taxon>Extremus</taxon>
    </lineage>
</organism>
<evidence type="ECO:0000259" key="3">
    <source>
        <dbReference type="Pfam" id="PF03061"/>
    </source>
</evidence>
<evidence type="ECO:0000256" key="1">
    <source>
        <dbReference type="ARBA" id="ARBA00008324"/>
    </source>
</evidence>
<dbReference type="EMBL" id="JAWDJX010000022">
    <property type="protein sequence ID" value="KAK3052077.1"/>
    <property type="molecule type" value="Genomic_DNA"/>
</dbReference>
<gene>
    <name evidence="4" type="ORF">LTR09_006669</name>
</gene>
<reference evidence="4" key="1">
    <citation type="submission" date="2023-04" db="EMBL/GenBank/DDBJ databases">
        <title>Black Yeasts Isolated from many extreme environments.</title>
        <authorList>
            <person name="Coleine C."/>
            <person name="Stajich J.E."/>
            <person name="Selbmann L."/>
        </authorList>
    </citation>
    <scope>NUCLEOTIDE SEQUENCE</scope>
    <source>
        <strain evidence="4">CCFEE 5312</strain>
    </source>
</reference>
<dbReference type="InterPro" id="IPR006683">
    <property type="entry name" value="Thioestr_dom"/>
</dbReference>
<protein>
    <recommendedName>
        <fullName evidence="3">Thioesterase domain-containing protein</fullName>
    </recommendedName>
</protein>
<dbReference type="Pfam" id="PF03061">
    <property type="entry name" value="4HBT"/>
    <property type="match status" value="1"/>
</dbReference>
<evidence type="ECO:0000313" key="5">
    <source>
        <dbReference type="Proteomes" id="UP001271007"/>
    </source>
</evidence>
<dbReference type="Gene3D" id="3.10.129.10">
    <property type="entry name" value="Hotdog Thioesterase"/>
    <property type="match status" value="1"/>
</dbReference>
<dbReference type="InterPro" id="IPR003736">
    <property type="entry name" value="PAAI_dom"/>
</dbReference>
<name>A0AAJ0GDC9_9PEZI</name>